<feature type="transmembrane region" description="Helical" evidence="1">
    <location>
        <begin position="83"/>
        <end position="104"/>
    </location>
</feature>
<feature type="transmembrane region" description="Helical" evidence="1">
    <location>
        <begin position="160"/>
        <end position="177"/>
    </location>
</feature>
<dbReference type="Pfam" id="PF04854">
    <property type="entry name" value="DUF624"/>
    <property type="match status" value="1"/>
</dbReference>
<name>A0A510UY44_9CELL</name>
<dbReference type="AlphaFoldDB" id="A0A510UY44"/>
<keyword evidence="3" id="KW-1185">Reference proteome</keyword>
<evidence type="ECO:0000256" key="1">
    <source>
        <dbReference type="SAM" id="Phobius"/>
    </source>
</evidence>
<evidence type="ECO:0000313" key="2">
    <source>
        <dbReference type="EMBL" id="GEK19588.1"/>
    </source>
</evidence>
<dbReference type="RefSeq" id="WP_146925124.1">
    <property type="nucleotide sequence ID" value="NZ_BJUB01000001.1"/>
</dbReference>
<dbReference type="OrthoDB" id="3258866at2"/>
<accession>A0A510UY44</accession>
<comment type="caution">
    <text evidence="2">The sequence shown here is derived from an EMBL/GenBank/DDBJ whole genome shotgun (WGS) entry which is preliminary data.</text>
</comment>
<dbReference type="EMBL" id="BJUB01000001">
    <property type="protein sequence ID" value="GEK19588.1"/>
    <property type="molecule type" value="Genomic_DNA"/>
</dbReference>
<evidence type="ECO:0000313" key="3">
    <source>
        <dbReference type="Proteomes" id="UP000321118"/>
    </source>
</evidence>
<keyword evidence="1" id="KW-0472">Membrane</keyword>
<proteinExistence type="predicted"/>
<protein>
    <recommendedName>
        <fullName evidence="4">DUF624 domain-containing protein</fullName>
    </recommendedName>
</protein>
<evidence type="ECO:0008006" key="4">
    <source>
        <dbReference type="Google" id="ProtNLM"/>
    </source>
</evidence>
<dbReference type="InterPro" id="IPR006938">
    <property type="entry name" value="DUF624"/>
</dbReference>
<dbReference type="Proteomes" id="UP000321118">
    <property type="component" value="Unassembled WGS sequence"/>
</dbReference>
<gene>
    <name evidence="2" type="ORF">CXY01_01080</name>
</gene>
<reference evidence="2 3" key="1">
    <citation type="submission" date="2019-07" db="EMBL/GenBank/DDBJ databases">
        <title>Whole genome shotgun sequence of Cellulomonas xylanilytica NBRC 101102.</title>
        <authorList>
            <person name="Hosoyama A."/>
            <person name="Uohara A."/>
            <person name="Ohji S."/>
            <person name="Ichikawa N."/>
        </authorList>
    </citation>
    <scope>NUCLEOTIDE SEQUENCE [LARGE SCALE GENOMIC DNA]</scope>
    <source>
        <strain evidence="2 3">NBRC 101102</strain>
    </source>
</reference>
<organism evidence="2 3">
    <name type="scientific">Cellulomonas xylanilytica</name>
    <dbReference type="NCBI Taxonomy" id="233583"/>
    <lineage>
        <taxon>Bacteria</taxon>
        <taxon>Bacillati</taxon>
        <taxon>Actinomycetota</taxon>
        <taxon>Actinomycetes</taxon>
        <taxon>Micrococcales</taxon>
        <taxon>Cellulomonadaceae</taxon>
        <taxon>Cellulomonas</taxon>
    </lineage>
</organism>
<feature type="transmembrane region" description="Helical" evidence="1">
    <location>
        <begin position="116"/>
        <end position="139"/>
    </location>
</feature>
<feature type="transmembrane region" description="Helical" evidence="1">
    <location>
        <begin position="25"/>
        <end position="49"/>
    </location>
</feature>
<keyword evidence="1" id="KW-1133">Transmembrane helix</keyword>
<keyword evidence="1" id="KW-0812">Transmembrane</keyword>
<sequence>MHRLLGWHTKAGDLGLRLLQLHLLWLWWTLRGAVVLGVFPATAAVLAVVRRDAMRGDDDRDRLALRQEFGAFWRQELRPANGVGWTVTAVWAVLLLDRHLLAVVDLGLAGPVLAGLLWVVTAFAFVMTAALPALSAHFAEGPGALLRRGAALVVARPRQALLNAAVVGVVLCTYYVVPGLVPVFGVALPASVSFWYLWGSGLLAAPTTSPAPARAAAVAASR</sequence>